<protein>
    <submittedName>
        <fullName evidence="1">Uncharacterized protein</fullName>
    </submittedName>
</protein>
<dbReference type="RefSeq" id="WP_183462484.1">
    <property type="nucleotide sequence ID" value="NZ_JACHWZ010000021.1"/>
</dbReference>
<name>A0A7W4WEM1_9GAMM</name>
<evidence type="ECO:0000313" key="2">
    <source>
        <dbReference type="Proteomes" id="UP000535937"/>
    </source>
</evidence>
<dbReference type="AlphaFoldDB" id="A0A7W4WEM1"/>
<evidence type="ECO:0000313" key="1">
    <source>
        <dbReference type="EMBL" id="MBB3062835.1"/>
    </source>
</evidence>
<dbReference type="EMBL" id="JACHWZ010000021">
    <property type="protein sequence ID" value="MBB3062835.1"/>
    <property type="molecule type" value="Genomic_DNA"/>
</dbReference>
<gene>
    <name evidence="1" type="ORF">FHS09_003685</name>
</gene>
<dbReference type="Proteomes" id="UP000535937">
    <property type="component" value="Unassembled WGS sequence"/>
</dbReference>
<reference evidence="1 2" key="1">
    <citation type="submission" date="2020-08" db="EMBL/GenBank/DDBJ databases">
        <title>Genomic Encyclopedia of Type Strains, Phase III (KMG-III): the genomes of soil and plant-associated and newly described type strains.</title>
        <authorList>
            <person name="Whitman W."/>
        </authorList>
    </citation>
    <scope>NUCLEOTIDE SEQUENCE [LARGE SCALE GENOMIC DNA]</scope>
    <source>
        <strain evidence="1 2">CECT 8799</strain>
    </source>
</reference>
<accession>A0A7W4WEM1</accession>
<organism evidence="1 2">
    <name type="scientific">Microbulbifer rhizosphaerae</name>
    <dbReference type="NCBI Taxonomy" id="1562603"/>
    <lineage>
        <taxon>Bacteria</taxon>
        <taxon>Pseudomonadati</taxon>
        <taxon>Pseudomonadota</taxon>
        <taxon>Gammaproteobacteria</taxon>
        <taxon>Cellvibrionales</taxon>
        <taxon>Microbulbiferaceae</taxon>
        <taxon>Microbulbifer</taxon>
    </lineage>
</organism>
<proteinExistence type="predicted"/>
<comment type="caution">
    <text evidence="1">The sequence shown here is derived from an EMBL/GenBank/DDBJ whole genome shotgun (WGS) entry which is preliminary data.</text>
</comment>
<keyword evidence="2" id="KW-1185">Reference proteome</keyword>
<sequence length="109" mass="12278">MGDVIDFPGHGEQGIRKALDYFRVAYAKAGLSPEEINLAMEEFEPIVRQFLVRKEFEFNLNGQFSPEQVEGIKRAHNEVMGSAISYFSQNIWLALCNIGGLIGRNVQNT</sequence>